<dbReference type="GO" id="GO:0005829">
    <property type="term" value="C:cytosol"/>
    <property type="evidence" value="ECO:0007669"/>
    <property type="project" value="TreeGrafter"/>
</dbReference>
<feature type="binding site" evidence="3">
    <location>
        <begin position="74"/>
        <end position="75"/>
    </location>
    <ligand>
        <name>substrate</name>
    </ligand>
</feature>
<evidence type="ECO:0000256" key="3">
    <source>
        <dbReference type="HAMAP-Rule" id="MF_00197"/>
    </source>
</evidence>
<feature type="site" description="Could be important to modulate the pK values of the two catalytic cysteine residues" evidence="3">
    <location>
        <position position="164"/>
    </location>
</feature>
<accession>A0A841R167</accession>
<keyword evidence="3" id="KW-0028">Amino-acid biosynthesis</keyword>
<feature type="site" description="Could be important to modulate the pK values of the two catalytic cysteine residues" evidence="3">
    <location>
        <position position="213"/>
    </location>
</feature>
<comment type="pathway">
    <text evidence="3">Amino-acid biosynthesis; L-lysine biosynthesis via DAP pathway; DL-2,6-diaminopimelate from LL-2,6-diaminopimelate: step 1/1.</text>
</comment>
<dbReference type="PANTHER" id="PTHR31689:SF0">
    <property type="entry name" value="DIAMINOPIMELATE EPIMERASE"/>
    <property type="match status" value="1"/>
</dbReference>
<dbReference type="OrthoDB" id="9805408at2"/>
<reference evidence="5 6" key="1">
    <citation type="submission" date="2020-08" db="EMBL/GenBank/DDBJ databases">
        <title>Genomic Encyclopedia of Type Strains, Phase IV (KMG-IV): sequencing the most valuable type-strain genomes for metagenomic binning, comparative biology and taxonomic classification.</title>
        <authorList>
            <person name="Goeker M."/>
        </authorList>
    </citation>
    <scope>NUCLEOTIDE SEQUENCE [LARGE SCALE GENOMIC DNA]</scope>
    <source>
        <strain evidence="5 6">DSM 21255</strain>
    </source>
</reference>
<dbReference type="EC" id="5.1.1.7" evidence="3 4"/>
<feature type="binding site" evidence="3">
    <location>
        <begin position="213"/>
        <end position="214"/>
    </location>
    <ligand>
        <name>substrate</name>
    </ligand>
</feature>
<comment type="similarity">
    <text evidence="1 3">Belongs to the diaminopimelate epimerase family.</text>
</comment>
<dbReference type="RefSeq" id="WP_159821959.1">
    <property type="nucleotide sequence ID" value="NZ_CABWNB010000001.1"/>
</dbReference>
<comment type="function">
    <text evidence="3">Catalyzes the stereoinversion of LL-2,6-diaminopimelate (L,L-DAP) to meso-diaminopimelate (meso-DAP), a precursor of L-lysine and an essential component of the bacterial peptidoglycan.</text>
</comment>
<dbReference type="GO" id="GO:0008837">
    <property type="term" value="F:diaminopimelate epimerase activity"/>
    <property type="evidence" value="ECO:0007669"/>
    <property type="project" value="UniProtKB-UniRule"/>
</dbReference>
<dbReference type="Proteomes" id="UP000591941">
    <property type="component" value="Unassembled WGS sequence"/>
</dbReference>
<dbReference type="AlphaFoldDB" id="A0A841R167"/>
<dbReference type="UniPathway" id="UPA00034">
    <property type="reaction ID" value="UER00025"/>
</dbReference>
<protein>
    <recommendedName>
        <fullName evidence="3 4">Diaminopimelate epimerase</fullName>
        <shortName evidence="3">DAP epimerase</shortName>
        <ecNumber evidence="3 4">5.1.1.7</ecNumber>
    </recommendedName>
    <alternativeName>
        <fullName evidence="3">PLP-independent amino acid racemase</fullName>
    </alternativeName>
</protein>
<keyword evidence="6" id="KW-1185">Reference proteome</keyword>
<feature type="binding site" evidence="3">
    <location>
        <begin position="223"/>
        <end position="224"/>
    </location>
    <ligand>
        <name>substrate</name>
    </ligand>
</feature>
<keyword evidence="3" id="KW-0457">Lysine biosynthesis</keyword>
<dbReference type="SUPFAM" id="SSF54506">
    <property type="entry name" value="Diaminopimelate epimerase-like"/>
    <property type="match status" value="2"/>
</dbReference>
<comment type="caution">
    <text evidence="5">The sequence shown here is derived from an EMBL/GenBank/DDBJ whole genome shotgun (WGS) entry which is preliminary data.</text>
</comment>
<evidence type="ECO:0000313" key="6">
    <source>
        <dbReference type="Proteomes" id="UP000591941"/>
    </source>
</evidence>
<dbReference type="EMBL" id="JACHHI010000001">
    <property type="protein sequence ID" value="MBB6477151.1"/>
    <property type="molecule type" value="Genomic_DNA"/>
</dbReference>
<feature type="binding site" evidence="3">
    <location>
        <position position="11"/>
    </location>
    <ligand>
        <name>substrate</name>
    </ligand>
</feature>
<dbReference type="NCBIfam" id="TIGR00652">
    <property type="entry name" value="DapF"/>
    <property type="match status" value="1"/>
</dbReference>
<comment type="subunit">
    <text evidence="3">Homodimer.</text>
</comment>
<comment type="caution">
    <text evidence="3">Lacks conserved residue(s) required for the propagation of feature annotation.</text>
</comment>
<proteinExistence type="inferred from homology"/>
<feature type="binding site" evidence="3">
    <location>
        <position position="195"/>
    </location>
    <ligand>
        <name>substrate</name>
    </ligand>
</feature>
<evidence type="ECO:0000256" key="2">
    <source>
        <dbReference type="ARBA" id="ARBA00023235"/>
    </source>
</evidence>
<dbReference type="GeneID" id="93485462"/>
<keyword evidence="3" id="KW-0963">Cytoplasm</keyword>
<dbReference type="HAMAP" id="MF_00197">
    <property type="entry name" value="DAP_epimerase"/>
    <property type="match status" value="1"/>
</dbReference>
<dbReference type="GO" id="GO:0009089">
    <property type="term" value="P:lysine biosynthetic process via diaminopimelate"/>
    <property type="evidence" value="ECO:0007669"/>
    <property type="project" value="UniProtKB-UniRule"/>
</dbReference>
<sequence>MQFTKWHGLGNDFVLLDGLIEEVVITPSLARQLCDRKRGIGADGVAIILPPENSHYDLEMRIYNANGTIAEMCGNVTRCVAAYATQQQPDKKHWRILTVAGVMQADVIDHTPQESEVTVIMSVPKLRRGDIGITADKEQPAQNIQINLDGKALTFTGVSMGNPHVVTFVDDVDTVPVGDWGPRVETNPLFSEKTNVEFAQILSPNEIRMRVWERGVGITEACGTGSCAALVAAVANQLIKDTATLILDGGRLQITWPGVGKPVQMTGPVVEVFSGEYKGIGENDDKCTIN</sequence>
<evidence type="ECO:0000256" key="1">
    <source>
        <dbReference type="ARBA" id="ARBA00010219"/>
    </source>
</evidence>
<evidence type="ECO:0000313" key="5">
    <source>
        <dbReference type="EMBL" id="MBB6477151.1"/>
    </source>
</evidence>
<dbReference type="Pfam" id="PF01678">
    <property type="entry name" value="DAP_epimerase"/>
    <property type="match status" value="2"/>
</dbReference>
<comment type="subcellular location">
    <subcellularLocation>
        <location evidence="3">Cytoplasm</location>
    </subcellularLocation>
</comment>
<dbReference type="Gene3D" id="3.10.310.10">
    <property type="entry name" value="Diaminopimelate Epimerase, Chain A, domain 1"/>
    <property type="match status" value="2"/>
</dbReference>
<gene>
    <name evidence="3" type="primary">dapF</name>
    <name evidence="5" type="ORF">HNR45_000173</name>
</gene>
<dbReference type="PANTHER" id="PTHR31689">
    <property type="entry name" value="DIAMINOPIMELATE EPIMERASE, CHLOROPLASTIC"/>
    <property type="match status" value="1"/>
</dbReference>
<feature type="binding site" evidence="3">
    <location>
        <position position="162"/>
    </location>
    <ligand>
        <name>substrate</name>
    </ligand>
</feature>
<comment type="catalytic activity">
    <reaction evidence="3">
        <text>(2S,6S)-2,6-diaminopimelate = meso-2,6-diaminopimelate</text>
        <dbReference type="Rhea" id="RHEA:15393"/>
        <dbReference type="ChEBI" id="CHEBI:57609"/>
        <dbReference type="ChEBI" id="CHEBI:57791"/>
        <dbReference type="EC" id="5.1.1.7"/>
    </reaction>
</comment>
<name>A0A841R167_9FIRM</name>
<organism evidence="5 6">
    <name type="scientific">Negativicoccus succinicivorans</name>
    <dbReference type="NCBI Taxonomy" id="620903"/>
    <lineage>
        <taxon>Bacteria</taxon>
        <taxon>Bacillati</taxon>
        <taxon>Bacillota</taxon>
        <taxon>Negativicutes</taxon>
        <taxon>Veillonellales</taxon>
        <taxon>Veillonellaceae</taxon>
        <taxon>Negativicoccus</taxon>
    </lineage>
</organism>
<feature type="binding site" evidence="3">
    <location>
        <position position="64"/>
    </location>
    <ligand>
        <name>substrate</name>
    </ligand>
</feature>
<feature type="active site" description="Proton donor" evidence="3">
    <location>
        <position position="73"/>
    </location>
</feature>
<dbReference type="InterPro" id="IPR001653">
    <property type="entry name" value="DAP_epimerase_DapF"/>
</dbReference>
<feature type="active site" description="Proton acceptor" evidence="3">
    <location>
        <position position="222"/>
    </location>
</feature>
<evidence type="ECO:0000256" key="4">
    <source>
        <dbReference type="NCBIfam" id="TIGR00652"/>
    </source>
</evidence>
<keyword evidence="2 3" id="KW-0413">Isomerase</keyword>